<feature type="signal peptide" evidence="4">
    <location>
        <begin position="1"/>
        <end position="19"/>
    </location>
</feature>
<protein>
    <recommendedName>
        <fullName evidence="2">3-phytase</fullName>
        <ecNumber evidence="2">3.1.3.8</ecNumber>
    </recommendedName>
</protein>
<dbReference type="GO" id="GO:0003993">
    <property type="term" value="F:acid phosphatase activity"/>
    <property type="evidence" value="ECO:0007669"/>
    <property type="project" value="TreeGrafter"/>
</dbReference>
<organism evidence="5 6">
    <name type="scientific">Rhizodiscina lignyota</name>
    <dbReference type="NCBI Taxonomy" id="1504668"/>
    <lineage>
        <taxon>Eukaryota</taxon>
        <taxon>Fungi</taxon>
        <taxon>Dikarya</taxon>
        <taxon>Ascomycota</taxon>
        <taxon>Pezizomycotina</taxon>
        <taxon>Dothideomycetes</taxon>
        <taxon>Pleosporomycetidae</taxon>
        <taxon>Aulographales</taxon>
        <taxon>Rhizodiscinaceae</taxon>
        <taxon>Rhizodiscina</taxon>
    </lineage>
</organism>
<dbReference type="EMBL" id="ML978121">
    <property type="protein sequence ID" value="KAF2103962.1"/>
    <property type="molecule type" value="Genomic_DNA"/>
</dbReference>
<accession>A0A9P4MDZ4</accession>
<name>A0A9P4MDZ4_9PEZI</name>
<dbReference type="PANTHER" id="PTHR20963:SF43">
    <property type="entry name" value="PUTATIVE (AFU_ORTHOLOGUE AFUA_7G01240)-RELATED"/>
    <property type="match status" value="1"/>
</dbReference>
<keyword evidence="6" id="KW-1185">Reference proteome</keyword>
<dbReference type="PANTHER" id="PTHR20963">
    <property type="entry name" value="MULTIPLE INOSITOL POLYPHOSPHATE PHOSPHATASE-RELATED"/>
    <property type="match status" value="1"/>
</dbReference>
<dbReference type="CDD" id="cd07061">
    <property type="entry name" value="HP_HAP_like"/>
    <property type="match status" value="1"/>
</dbReference>
<evidence type="ECO:0000313" key="6">
    <source>
        <dbReference type="Proteomes" id="UP000799772"/>
    </source>
</evidence>
<proteinExistence type="inferred from homology"/>
<dbReference type="InterPro" id="IPR029033">
    <property type="entry name" value="His_PPase_superfam"/>
</dbReference>
<evidence type="ECO:0000313" key="5">
    <source>
        <dbReference type="EMBL" id="KAF2103962.1"/>
    </source>
</evidence>
<dbReference type="Pfam" id="PF00328">
    <property type="entry name" value="His_Phos_2"/>
    <property type="match status" value="1"/>
</dbReference>
<evidence type="ECO:0000256" key="4">
    <source>
        <dbReference type="SAM" id="SignalP"/>
    </source>
</evidence>
<evidence type="ECO:0000256" key="3">
    <source>
        <dbReference type="ARBA" id="ARBA00022801"/>
    </source>
</evidence>
<evidence type="ECO:0000256" key="2">
    <source>
        <dbReference type="ARBA" id="ARBA00012632"/>
    </source>
</evidence>
<dbReference type="InterPro" id="IPR000560">
    <property type="entry name" value="His_Pase_clade-2"/>
</dbReference>
<dbReference type="Gene3D" id="3.40.50.1240">
    <property type="entry name" value="Phosphoglycerate mutase-like"/>
    <property type="match status" value="1"/>
</dbReference>
<feature type="chain" id="PRO_5040448919" description="3-phytase" evidence="4">
    <location>
        <begin position="20"/>
        <end position="533"/>
    </location>
</feature>
<dbReference type="EC" id="3.1.3.8" evidence="2"/>
<sequence length="533" mass="58554">MYFLSILAGASLAASAAIGFDKRQSGVPQYFQTTPEVFAGPTPTGVPAFLAETNPAPFPSTTYIPPQPLETQTPIKGAPANGNIYHLHGQLSHYFPNPDGLGVNEYSLPKGSNISQVHVLHRHGSRYPTATPPTVDKLLNTTVKWKASGQLAFLNDWTYKLGQQILTPVGKQELFDSGALHQYLYGHLYPHDGSKIIARSTTQDRMTQSAEYFLAGFFGLQWTNNATLELIIEEPNFNNTLAGYMNCNNSNLAPGESGNTAEAEWYTIYLADALKRLQGMIDPPDILNVTDLYNFQSLCAYETVALGYSDFCGLFTYEEWEGYEYSVDINFAGNNAFQSPTGRAVGIGYVQEIRARLQHHLITSAEGQLNTTLDGMSSTFPLNQSLYFDFSHDTNIMGILTAFGITQFQPFLSAQAITPGRWLQVSHLEPFGARLDIEIIKTPRPVPADRAADYADSGDPTTYVHFVLNQRTLPLGFSYGECGNRADGWCEIGAFLDATAGLFDEADYEFACFGNYSAVPYGQITNGVPLKSS</sequence>
<dbReference type="OrthoDB" id="6509975at2759"/>
<comment type="similarity">
    <text evidence="1">Belongs to the histidine acid phosphatase family.</text>
</comment>
<dbReference type="PROSITE" id="PS00778">
    <property type="entry name" value="HIS_ACID_PHOSPHAT_2"/>
    <property type="match status" value="1"/>
</dbReference>
<comment type="caution">
    <text evidence="5">The sequence shown here is derived from an EMBL/GenBank/DDBJ whole genome shotgun (WGS) entry which is preliminary data.</text>
</comment>
<dbReference type="AlphaFoldDB" id="A0A9P4MDZ4"/>
<reference evidence="5" key="1">
    <citation type="journal article" date="2020" name="Stud. Mycol.">
        <title>101 Dothideomycetes genomes: a test case for predicting lifestyles and emergence of pathogens.</title>
        <authorList>
            <person name="Haridas S."/>
            <person name="Albert R."/>
            <person name="Binder M."/>
            <person name="Bloem J."/>
            <person name="Labutti K."/>
            <person name="Salamov A."/>
            <person name="Andreopoulos B."/>
            <person name="Baker S."/>
            <person name="Barry K."/>
            <person name="Bills G."/>
            <person name="Bluhm B."/>
            <person name="Cannon C."/>
            <person name="Castanera R."/>
            <person name="Culley D."/>
            <person name="Daum C."/>
            <person name="Ezra D."/>
            <person name="Gonzalez J."/>
            <person name="Henrissat B."/>
            <person name="Kuo A."/>
            <person name="Liang C."/>
            <person name="Lipzen A."/>
            <person name="Lutzoni F."/>
            <person name="Magnuson J."/>
            <person name="Mondo S."/>
            <person name="Nolan M."/>
            <person name="Ohm R."/>
            <person name="Pangilinan J."/>
            <person name="Park H.-J."/>
            <person name="Ramirez L."/>
            <person name="Alfaro M."/>
            <person name="Sun H."/>
            <person name="Tritt A."/>
            <person name="Yoshinaga Y."/>
            <person name="Zwiers L.-H."/>
            <person name="Turgeon B."/>
            <person name="Goodwin S."/>
            <person name="Spatafora J."/>
            <person name="Crous P."/>
            <person name="Grigoriev I."/>
        </authorList>
    </citation>
    <scope>NUCLEOTIDE SEQUENCE</scope>
    <source>
        <strain evidence="5">CBS 133067</strain>
    </source>
</reference>
<evidence type="ECO:0000256" key="1">
    <source>
        <dbReference type="ARBA" id="ARBA00005375"/>
    </source>
</evidence>
<dbReference type="Proteomes" id="UP000799772">
    <property type="component" value="Unassembled WGS sequence"/>
</dbReference>
<keyword evidence="4" id="KW-0732">Signal</keyword>
<dbReference type="InterPro" id="IPR033379">
    <property type="entry name" value="Acid_Pase_AS"/>
</dbReference>
<dbReference type="GO" id="GO:0016158">
    <property type="term" value="F:inositol hexakisphosphate 3-phosphatase activity"/>
    <property type="evidence" value="ECO:0007669"/>
    <property type="project" value="UniProtKB-EC"/>
</dbReference>
<gene>
    <name evidence="5" type="ORF">NA57DRAFT_70173</name>
</gene>
<keyword evidence="3" id="KW-0378">Hydrolase</keyword>
<dbReference type="SUPFAM" id="SSF53254">
    <property type="entry name" value="Phosphoglycerate mutase-like"/>
    <property type="match status" value="1"/>
</dbReference>
<dbReference type="PROSITE" id="PS00616">
    <property type="entry name" value="HIS_ACID_PHOSPHAT_1"/>
    <property type="match status" value="1"/>
</dbReference>